<evidence type="ECO:0000313" key="4">
    <source>
        <dbReference type="Proteomes" id="UP000565468"/>
    </source>
</evidence>
<dbReference type="Pfam" id="PF13411">
    <property type="entry name" value="MerR_1"/>
    <property type="match status" value="1"/>
</dbReference>
<dbReference type="RefSeq" id="WP_169506151.1">
    <property type="nucleotide sequence ID" value="NZ_JABBPN010000017.1"/>
</dbReference>
<dbReference type="EMBL" id="JABBPN010000017">
    <property type="protein sequence ID" value="NMO97369.1"/>
    <property type="molecule type" value="Genomic_DNA"/>
</dbReference>
<feature type="domain" description="HTH merR-type" evidence="2">
    <location>
        <begin position="17"/>
        <end position="86"/>
    </location>
</feature>
<dbReference type="Pfam" id="PF07739">
    <property type="entry name" value="TipAS"/>
    <property type="match status" value="1"/>
</dbReference>
<dbReference type="Gene3D" id="1.10.490.50">
    <property type="entry name" value="Antibiotic binding domain of TipA-like multidrug resistance regulators"/>
    <property type="match status" value="1"/>
</dbReference>
<name>A0A848MAT2_PAELE</name>
<dbReference type="PROSITE" id="PS50937">
    <property type="entry name" value="HTH_MERR_2"/>
    <property type="match status" value="1"/>
</dbReference>
<feature type="region of interest" description="Disordered" evidence="1">
    <location>
        <begin position="144"/>
        <end position="174"/>
    </location>
</feature>
<dbReference type="SMART" id="SM00422">
    <property type="entry name" value="HTH_MERR"/>
    <property type="match status" value="1"/>
</dbReference>
<dbReference type="InterPro" id="IPR036244">
    <property type="entry name" value="TipA-like_antibiotic-bd"/>
</dbReference>
<dbReference type="GO" id="GO:0003677">
    <property type="term" value="F:DNA binding"/>
    <property type="evidence" value="ECO:0007669"/>
    <property type="project" value="InterPro"/>
</dbReference>
<dbReference type="Proteomes" id="UP000565468">
    <property type="component" value="Unassembled WGS sequence"/>
</dbReference>
<evidence type="ECO:0000259" key="2">
    <source>
        <dbReference type="PROSITE" id="PS50937"/>
    </source>
</evidence>
<protein>
    <submittedName>
        <fullName evidence="3">MerR family transcriptional regulator</fullName>
    </submittedName>
</protein>
<comment type="caution">
    <text evidence="3">The sequence shown here is derived from an EMBL/GenBank/DDBJ whole genome shotgun (WGS) entry which is preliminary data.</text>
</comment>
<dbReference type="GO" id="GO:0006355">
    <property type="term" value="P:regulation of DNA-templated transcription"/>
    <property type="evidence" value="ECO:0007669"/>
    <property type="project" value="InterPro"/>
</dbReference>
<keyword evidence="4" id="KW-1185">Reference proteome</keyword>
<dbReference type="InterPro" id="IPR012925">
    <property type="entry name" value="TipAS_dom"/>
</dbReference>
<dbReference type="SUPFAM" id="SSF46955">
    <property type="entry name" value="Putative DNA-binding domain"/>
    <property type="match status" value="1"/>
</dbReference>
<accession>A0A848MAT2</accession>
<evidence type="ECO:0000256" key="1">
    <source>
        <dbReference type="SAM" id="MobiDB-lite"/>
    </source>
</evidence>
<gene>
    <name evidence="3" type="ORF">HII30_16505</name>
</gene>
<dbReference type="Gene3D" id="1.10.1660.10">
    <property type="match status" value="1"/>
</dbReference>
<dbReference type="AlphaFoldDB" id="A0A848MAT2"/>
<evidence type="ECO:0000313" key="3">
    <source>
        <dbReference type="EMBL" id="NMO97369.1"/>
    </source>
</evidence>
<sequence>MDLDRTNRRKEVLGLMAYTLQDIVRISGVRLETLQEFLQQGLLHGSQKKEDGEELYGEEQLLRLQFILFNLEQDVPMEEMAHHLEEQEKDPIATLVSHKQCFIEKVLRIQTIVDTIDLTTSYLKNGEKLDFERLYIGLSSEDHGEACGDSGAPEEAELSRQGQEDEDPSRWSKEDYLSTQKEADGIYLDLCRAMESGLTPNHPEVQSIIHRHYKWVCNFYTPSQKIYSDLGELYVEQDDFKKLYDVYHPGLAEYLRDAMKIFADKQL</sequence>
<dbReference type="InterPro" id="IPR009061">
    <property type="entry name" value="DNA-bd_dom_put_sf"/>
</dbReference>
<proteinExistence type="predicted"/>
<dbReference type="SUPFAM" id="SSF89082">
    <property type="entry name" value="Antibiotic binding domain of TipA-like multidrug resistance regulators"/>
    <property type="match status" value="1"/>
</dbReference>
<organism evidence="3 4">
    <name type="scientific">Paenibacillus lemnae</name>
    <dbReference type="NCBI Taxonomy" id="1330551"/>
    <lineage>
        <taxon>Bacteria</taxon>
        <taxon>Bacillati</taxon>
        <taxon>Bacillota</taxon>
        <taxon>Bacilli</taxon>
        <taxon>Bacillales</taxon>
        <taxon>Paenibacillaceae</taxon>
        <taxon>Paenibacillus</taxon>
    </lineage>
</organism>
<reference evidence="3 4" key="1">
    <citation type="submission" date="2020-04" db="EMBL/GenBank/DDBJ databases">
        <title>Paenibacillus algicola sp. nov., a novel marine bacterium producing alginate lyase.</title>
        <authorList>
            <person name="Huang H."/>
        </authorList>
    </citation>
    <scope>NUCLEOTIDE SEQUENCE [LARGE SCALE GENOMIC DNA]</scope>
    <source>
        <strain evidence="3 4">L7-75</strain>
    </source>
</reference>
<dbReference type="InterPro" id="IPR000551">
    <property type="entry name" value="MerR-type_HTH_dom"/>
</dbReference>